<evidence type="ECO:0008006" key="7">
    <source>
        <dbReference type="Google" id="ProtNLM"/>
    </source>
</evidence>
<evidence type="ECO:0000313" key="6">
    <source>
        <dbReference type="Proteomes" id="UP000503462"/>
    </source>
</evidence>
<dbReference type="GO" id="GO:0004725">
    <property type="term" value="F:protein tyrosine phosphatase activity"/>
    <property type="evidence" value="ECO:0007669"/>
    <property type="project" value="InterPro"/>
</dbReference>
<dbReference type="InterPro" id="IPR000387">
    <property type="entry name" value="Tyr_Pase_dom"/>
</dbReference>
<evidence type="ECO:0000256" key="1">
    <source>
        <dbReference type="ARBA" id="ARBA00009649"/>
    </source>
</evidence>
<dbReference type="PROSITE" id="PS50055">
    <property type="entry name" value="TYR_PHOSPHATASE_PTP"/>
    <property type="match status" value="1"/>
</dbReference>
<keyword evidence="6" id="KW-1185">Reference proteome</keyword>
<gene>
    <name evidence="5" type="ORF">AMS68_006321</name>
</gene>
<dbReference type="InterPro" id="IPR000242">
    <property type="entry name" value="PTP_cat"/>
</dbReference>
<dbReference type="AlphaFoldDB" id="A0A6H0Y1B7"/>
<dbReference type="Pfam" id="PF00102">
    <property type="entry name" value="Y_phosphatase"/>
    <property type="match status" value="1"/>
</dbReference>
<dbReference type="Proteomes" id="UP000503462">
    <property type="component" value="Chromosome 4"/>
</dbReference>
<name>A0A6H0Y1B7_9PEZI</name>
<dbReference type="PANTHER" id="PTHR19134">
    <property type="entry name" value="RECEPTOR-TYPE TYROSINE-PROTEIN PHOSPHATASE"/>
    <property type="match status" value="1"/>
</dbReference>
<dbReference type="PROSITE" id="PS00383">
    <property type="entry name" value="TYR_PHOSPHATASE_1"/>
    <property type="match status" value="1"/>
</dbReference>
<feature type="region of interest" description="Disordered" evidence="2">
    <location>
        <begin position="238"/>
        <end position="264"/>
    </location>
</feature>
<dbReference type="SMART" id="SM00404">
    <property type="entry name" value="PTPc_motif"/>
    <property type="match status" value="1"/>
</dbReference>
<dbReference type="InterPro" id="IPR029021">
    <property type="entry name" value="Prot-tyrosine_phosphatase-like"/>
</dbReference>
<dbReference type="SMART" id="SM00194">
    <property type="entry name" value="PTPc"/>
    <property type="match status" value="1"/>
</dbReference>
<organism evidence="5 6">
    <name type="scientific">Peltaster fructicola</name>
    <dbReference type="NCBI Taxonomy" id="286661"/>
    <lineage>
        <taxon>Eukaryota</taxon>
        <taxon>Fungi</taxon>
        <taxon>Dikarya</taxon>
        <taxon>Ascomycota</taxon>
        <taxon>Pezizomycotina</taxon>
        <taxon>Dothideomycetes</taxon>
        <taxon>Dothideomycetes incertae sedis</taxon>
        <taxon>Peltaster</taxon>
    </lineage>
</organism>
<feature type="domain" description="Tyrosine-protein phosphatase" evidence="3">
    <location>
        <begin position="61"/>
        <end position="336"/>
    </location>
</feature>
<dbReference type="InterPro" id="IPR016130">
    <property type="entry name" value="Tyr_Pase_AS"/>
</dbReference>
<dbReference type="PROSITE" id="PS50056">
    <property type="entry name" value="TYR_PHOSPHATASE_2"/>
    <property type="match status" value="1"/>
</dbReference>
<dbReference type="SUPFAM" id="SSF52799">
    <property type="entry name" value="(Phosphotyrosine protein) phosphatases II"/>
    <property type="match status" value="1"/>
</dbReference>
<dbReference type="OrthoDB" id="10253954at2759"/>
<feature type="compositionally biased region" description="Low complexity" evidence="2">
    <location>
        <begin position="242"/>
        <end position="251"/>
    </location>
</feature>
<feature type="domain" description="Tyrosine specific protein phosphatases" evidence="4">
    <location>
        <begin position="267"/>
        <end position="327"/>
    </location>
</feature>
<dbReference type="InterPro" id="IPR003595">
    <property type="entry name" value="Tyr_Pase_cat"/>
</dbReference>
<evidence type="ECO:0000259" key="3">
    <source>
        <dbReference type="PROSITE" id="PS50055"/>
    </source>
</evidence>
<evidence type="ECO:0000313" key="5">
    <source>
        <dbReference type="EMBL" id="QIX00804.1"/>
    </source>
</evidence>
<proteinExistence type="inferred from homology"/>
<dbReference type="InterPro" id="IPR050348">
    <property type="entry name" value="Protein-Tyr_Phosphatase"/>
</dbReference>
<dbReference type="EMBL" id="CP051142">
    <property type="protein sequence ID" value="QIX00804.1"/>
    <property type="molecule type" value="Genomic_DNA"/>
</dbReference>
<sequence length="348" mass="38980">MTSKSTSEVPAFLRQSRGDLHSKFVDLEWKQRNRLAQGSQDAATSGDSKFARLAGDHITSRNRYLNVEPFAQNRIKLKVGEGVNDYINASPIKLGERYYIATQGPKDTSVTHFYRMLKSEIKGPAVVVMLTQTFESGKEKCFQYYPLTKQDSPLDVPRDEESGDGFTGTVELISTEEASTSRTQIRKLKLHTKTDDGSTEEKDITHLLFSGWPDFLVPEGENRTALIRLVQLSARFNAGHSTPTDAPTTDDAMSKDLSGTEQDNPRIIHCSAGVGRSGTFIALDYLLGQLHSGKFDRLPANRDPVAETVDSLRQQRMMMVQGESQFNFLYEVLREQFEARQQSKQTAA</sequence>
<protein>
    <recommendedName>
        <fullName evidence="7">Tyrosine specific protein phosphatases domain-containing protein</fullName>
    </recommendedName>
</protein>
<reference evidence="5 6" key="1">
    <citation type="journal article" date="2016" name="Sci. Rep.">
        <title>Peltaster fructicola genome reveals evolution from an invasive phytopathogen to an ectophytic parasite.</title>
        <authorList>
            <person name="Xu C."/>
            <person name="Chen H."/>
            <person name="Gleason M.L."/>
            <person name="Xu J.R."/>
            <person name="Liu H."/>
            <person name="Zhang R."/>
            <person name="Sun G."/>
        </authorList>
    </citation>
    <scope>NUCLEOTIDE SEQUENCE [LARGE SCALE GENOMIC DNA]</scope>
    <source>
        <strain evidence="5 6">LNHT1506</strain>
    </source>
</reference>
<dbReference type="PANTHER" id="PTHR19134:SF449">
    <property type="entry name" value="TYROSINE-PROTEIN PHOSPHATASE 1"/>
    <property type="match status" value="1"/>
</dbReference>
<evidence type="ECO:0000259" key="4">
    <source>
        <dbReference type="PROSITE" id="PS50056"/>
    </source>
</evidence>
<comment type="similarity">
    <text evidence="1">Belongs to the protein-tyrosine phosphatase family. Non-receptor class subfamily.</text>
</comment>
<accession>A0A6H0Y1B7</accession>
<dbReference type="CDD" id="cd18533">
    <property type="entry name" value="PTP_fungal"/>
    <property type="match status" value="1"/>
</dbReference>
<dbReference type="Gene3D" id="3.90.190.10">
    <property type="entry name" value="Protein tyrosine phosphatase superfamily"/>
    <property type="match status" value="1"/>
</dbReference>
<dbReference type="PRINTS" id="PR00700">
    <property type="entry name" value="PRTYPHPHTASE"/>
</dbReference>
<evidence type="ECO:0000256" key="2">
    <source>
        <dbReference type="SAM" id="MobiDB-lite"/>
    </source>
</evidence>